<sequence length="279" mass="32672">MENVREGGHQIPSWAFAGLHLLSRSTEPELDRREIILLGSAHLLGLLIDKAQVRRDSWEERVKRAENELTQMRLIRAEDAKANEKVVGIFASHEQSWIAERKSLRLQIRALTTRLQSLTAKNEETVSNLSYRLTEAECEIKAKDEVITTETKKKEELLEKLQFTKKEVQELKEEFEKEERDHRSAMEMSKRELDRMLERKEEAGMMVEKLSDKIGKLRGDLDQKDKMLSAMLRKSKLDAEEKGMLLKEVKMSKAKKKQAELEMEKWRNKWESRHKRGSS</sequence>
<dbReference type="EMBL" id="CM007385">
    <property type="protein sequence ID" value="ONK69231.1"/>
    <property type="molecule type" value="Genomic_DNA"/>
</dbReference>
<keyword evidence="4" id="KW-1185">Reference proteome</keyword>
<feature type="region of interest" description="Disordered" evidence="2">
    <location>
        <begin position="250"/>
        <end position="279"/>
    </location>
</feature>
<proteinExistence type="predicted"/>
<dbReference type="AlphaFoldDB" id="A0A5P1EXJ3"/>
<feature type="coiled-coil region" evidence="1">
    <location>
        <begin position="101"/>
        <end position="213"/>
    </location>
</feature>
<keyword evidence="1" id="KW-0175">Coiled coil</keyword>
<evidence type="ECO:0000313" key="4">
    <source>
        <dbReference type="Proteomes" id="UP000243459"/>
    </source>
</evidence>
<dbReference type="Proteomes" id="UP000243459">
    <property type="component" value="Chromosome 5"/>
</dbReference>
<feature type="coiled-coil region" evidence="1">
    <location>
        <begin position="48"/>
        <end position="75"/>
    </location>
</feature>
<name>A0A5P1EXJ3_ASPOF</name>
<accession>A0A5P1EXJ3</accession>
<reference evidence="4" key="1">
    <citation type="journal article" date="2017" name="Nat. Commun.">
        <title>The asparagus genome sheds light on the origin and evolution of a young Y chromosome.</title>
        <authorList>
            <person name="Harkess A."/>
            <person name="Zhou J."/>
            <person name="Xu C."/>
            <person name="Bowers J.E."/>
            <person name="Van der Hulst R."/>
            <person name="Ayyampalayam S."/>
            <person name="Mercati F."/>
            <person name="Riccardi P."/>
            <person name="McKain M.R."/>
            <person name="Kakrana A."/>
            <person name="Tang H."/>
            <person name="Ray J."/>
            <person name="Groenendijk J."/>
            <person name="Arikit S."/>
            <person name="Mathioni S.M."/>
            <person name="Nakano M."/>
            <person name="Shan H."/>
            <person name="Telgmann-Rauber A."/>
            <person name="Kanno A."/>
            <person name="Yue Z."/>
            <person name="Chen H."/>
            <person name="Li W."/>
            <person name="Chen Y."/>
            <person name="Xu X."/>
            <person name="Zhang Y."/>
            <person name="Luo S."/>
            <person name="Chen H."/>
            <person name="Gao J."/>
            <person name="Mao Z."/>
            <person name="Pires J.C."/>
            <person name="Luo M."/>
            <person name="Kudrna D."/>
            <person name="Wing R.A."/>
            <person name="Meyers B.C."/>
            <person name="Yi K."/>
            <person name="Kong H."/>
            <person name="Lavrijsen P."/>
            <person name="Sunseri F."/>
            <person name="Falavigna A."/>
            <person name="Ye Y."/>
            <person name="Leebens-Mack J.H."/>
            <person name="Chen G."/>
        </authorList>
    </citation>
    <scope>NUCLEOTIDE SEQUENCE [LARGE SCALE GENOMIC DNA]</scope>
    <source>
        <strain evidence="4">cv. DH0086</strain>
    </source>
</reference>
<dbReference type="Gramene" id="ONK69231">
    <property type="protein sequence ID" value="ONK69231"/>
    <property type="gene ID" value="A4U43_C05F20700"/>
</dbReference>
<dbReference type="PANTHER" id="PTHR47747">
    <property type="entry name" value="RIBONUCLEASE P PROTEIN SUBUNIT P38-LIKE PROTEIN"/>
    <property type="match status" value="1"/>
</dbReference>
<feature type="compositionally biased region" description="Basic and acidic residues" evidence="2">
    <location>
        <begin position="250"/>
        <end position="271"/>
    </location>
</feature>
<protein>
    <submittedName>
        <fullName evidence="3">Uncharacterized protein</fullName>
    </submittedName>
</protein>
<dbReference type="PANTHER" id="PTHR47747:SF2">
    <property type="entry name" value="RIBONUCLEASE P PROTEIN SUBUNIT P38-LIKE PROTEIN"/>
    <property type="match status" value="1"/>
</dbReference>
<evidence type="ECO:0000256" key="1">
    <source>
        <dbReference type="SAM" id="Coils"/>
    </source>
</evidence>
<organism evidence="3 4">
    <name type="scientific">Asparagus officinalis</name>
    <name type="common">Garden asparagus</name>
    <dbReference type="NCBI Taxonomy" id="4686"/>
    <lineage>
        <taxon>Eukaryota</taxon>
        <taxon>Viridiplantae</taxon>
        <taxon>Streptophyta</taxon>
        <taxon>Embryophyta</taxon>
        <taxon>Tracheophyta</taxon>
        <taxon>Spermatophyta</taxon>
        <taxon>Magnoliopsida</taxon>
        <taxon>Liliopsida</taxon>
        <taxon>Asparagales</taxon>
        <taxon>Asparagaceae</taxon>
        <taxon>Asparagoideae</taxon>
        <taxon>Asparagus</taxon>
    </lineage>
</organism>
<evidence type="ECO:0000256" key="2">
    <source>
        <dbReference type="SAM" id="MobiDB-lite"/>
    </source>
</evidence>
<gene>
    <name evidence="3" type="ORF">A4U43_C05F20700</name>
</gene>
<evidence type="ECO:0000313" key="3">
    <source>
        <dbReference type="EMBL" id="ONK69231.1"/>
    </source>
</evidence>